<feature type="signal peptide" evidence="1">
    <location>
        <begin position="1"/>
        <end position="28"/>
    </location>
</feature>
<dbReference type="InterPro" id="IPR025411">
    <property type="entry name" value="DUF4136"/>
</dbReference>
<dbReference type="EMBL" id="JAAXYH010000003">
    <property type="protein sequence ID" value="NMH64866.1"/>
    <property type="molecule type" value="Genomic_DNA"/>
</dbReference>
<evidence type="ECO:0000259" key="2">
    <source>
        <dbReference type="Pfam" id="PF13590"/>
    </source>
</evidence>
<evidence type="ECO:0000256" key="1">
    <source>
        <dbReference type="SAM" id="SignalP"/>
    </source>
</evidence>
<sequence>MPFRRLALHRLMLACLSLCLLYGCSSQPKQDYALNYDFTRLHSYALLPNIATDDPLSSQRIQADITTELRRKGFAELAQGADFLVGFSVRTQDKPADSGLSLGLGTGSWGRSGGVSVGTSVGIPLGSETAKRQTIQIDILDSANRRLVWRGSDSFDFDTGAADKAMASAKAVARILARFPPRQ</sequence>
<feature type="domain" description="DUF4136" evidence="2">
    <location>
        <begin position="29"/>
        <end position="181"/>
    </location>
</feature>
<feature type="chain" id="PRO_5037447887" evidence="1">
    <location>
        <begin position="29"/>
        <end position="183"/>
    </location>
</feature>
<keyword evidence="4" id="KW-1185">Reference proteome</keyword>
<evidence type="ECO:0000313" key="3">
    <source>
        <dbReference type="EMBL" id="NMH64866.1"/>
    </source>
</evidence>
<dbReference type="RefSeq" id="WP_169563541.1">
    <property type="nucleotide sequence ID" value="NZ_JAAXYH010000003.1"/>
</dbReference>
<gene>
    <name evidence="3" type="ORF">HC757_06740</name>
</gene>
<keyword evidence="1" id="KW-0732">Signal</keyword>
<reference evidence="3" key="1">
    <citation type="submission" date="2020-04" db="EMBL/GenBank/DDBJ databases">
        <title>Description of Shewanella salipaludis sp. nov., isolated from a salt marsh.</title>
        <authorList>
            <person name="Park S."/>
            <person name="Yoon J.-H."/>
        </authorList>
    </citation>
    <scope>NUCLEOTIDE SEQUENCE</scope>
    <source>
        <strain evidence="3">SHSM-M6</strain>
    </source>
</reference>
<name>A0A972JM92_9GAMM</name>
<evidence type="ECO:0000313" key="4">
    <source>
        <dbReference type="Proteomes" id="UP000737113"/>
    </source>
</evidence>
<dbReference type="Gene3D" id="3.30.160.670">
    <property type="match status" value="1"/>
</dbReference>
<protein>
    <submittedName>
        <fullName evidence="3">DUF4136 domain-containing protein</fullName>
    </submittedName>
</protein>
<organism evidence="3 4">
    <name type="scientific">Shewanella salipaludis</name>
    <dbReference type="NCBI Taxonomy" id="2723052"/>
    <lineage>
        <taxon>Bacteria</taxon>
        <taxon>Pseudomonadati</taxon>
        <taxon>Pseudomonadota</taxon>
        <taxon>Gammaproteobacteria</taxon>
        <taxon>Alteromonadales</taxon>
        <taxon>Shewanellaceae</taxon>
        <taxon>Shewanella</taxon>
    </lineage>
</organism>
<accession>A0A972JM92</accession>
<dbReference type="AlphaFoldDB" id="A0A972JM92"/>
<comment type="caution">
    <text evidence="3">The sequence shown here is derived from an EMBL/GenBank/DDBJ whole genome shotgun (WGS) entry which is preliminary data.</text>
</comment>
<dbReference type="Pfam" id="PF13590">
    <property type="entry name" value="DUF4136"/>
    <property type="match status" value="1"/>
</dbReference>
<dbReference type="Proteomes" id="UP000737113">
    <property type="component" value="Unassembled WGS sequence"/>
</dbReference>
<proteinExistence type="predicted"/>
<dbReference type="PROSITE" id="PS51257">
    <property type="entry name" value="PROKAR_LIPOPROTEIN"/>
    <property type="match status" value="1"/>
</dbReference>